<evidence type="ECO:0000256" key="2">
    <source>
        <dbReference type="ARBA" id="ARBA00023315"/>
    </source>
</evidence>
<dbReference type="PROSITE" id="PS51186">
    <property type="entry name" value="GNAT"/>
    <property type="match status" value="1"/>
</dbReference>
<dbReference type="AlphaFoldDB" id="A0A229TEE5"/>
<evidence type="ECO:0000256" key="1">
    <source>
        <dbReference type="ARBA" id="ARBA00022679"/>
    </source>
</evidence>
<gene>
    <name evidence="4" type="ORF">CF165_08455</name>
</gene>
<dbReference type="CDD" id="cd04301">
    <property type="entry name" value="NAT_SF"/>
    <property type="match status" value="1"/>
</dbReference>
<organism evidence="4 5">
    <name type="scientific">Amycolatopsis vastitatis</name>
    <dbReference type="NCBI Taxonomy" id="1905142"/>
    <lineage>
        <taxon>Bacteria</taxon>
        <taxon>Bacillati</taxon>
        <taxon>Actinomycetota</taxon>
        <taxon>Actinomycetes</taxon>
        <taxon>Pseudonocardiales</taxon>
        <taxon>Pseudonocardiaceae</taxon>
        <taxon>Amycolatopsis</taxon>
    </lineage>
</organism>
<dbReference type="SUPFAM" id="SSF55729">
    <property type="entry name" value="Acyl-CoA N-acyltransferases (Nat)"/>
    <property type="match status" value="1"/>
</dbReference>
<feature type="domain" description="N-acetyltransferase" evidence="3">
    <location>
        <begin position="8"/>
        <end position="157"/>
    </location>
</feature>
<keyword evidence="5" id="KW-1185">Reference proteome</keyword>
<evidence type="ECO:0000259" key="3">
    <source>
        <dbReference type="PROSITE" id="PS51186"/>
    </source>
</evidence>
<sequence length="157" mass="17495">MTTTPDTVTIRRTDEHDAARIAALRRAWVEEDAGHPVADDGFDDRFAEWYAAEAGRRVIFLAELGREPVGMVNLVTFTRMPKPGRAPSLWYYLGNAFVRGGHRDRGIGTTLLEAAIGYAHEQGAVRIVLAPSERSRPFYRRAGFGPATMLLVKEPVR</sequence>
<dbReference type="PANTHER" id="PTHR43877">
    <property type="entry name" value="AMINOALKYLPHOSPHONATE N-ACETYLTRANSFERASE-RELATED-RELATED"/>
    <property type="match status" value="1"/>
</dbReference>
<evidence type="ECO:0000313" key="5">
    <source>
        <dbReference type="Proteomes" id="UP000215199"/>
    </source>
</evidence>
<dbReference type="GO" id="GO:0016747">
    <property type="term" value="F:acyltransferase activity, transferring groups other than amino-acyl groups"/>
    <property type="evidence" value="ECO:0007669"/>
    <property type="project" value="InterPro"/>
</dbReference>
<name>A0A229TEE5_9PSEU</name>
<keyword evidence="1 4" id="KW-0808">Transferase</keyword>
<evidence type="ECO:0000313" key="4">
    <source>
        <dbReference type="EMBL" id="OXM69538.1"/>
    </source>
</evidence>
<dbReference type="Proteomes" id="UP000215199">
    <property type="component" value="Unassembled WGS sequence"/>
</dbReference>
<proteinExistence type="predicted"/>
<dbReference type="RefSeq" id="WP_093946863.1">
    <property type="nucleotide sequence ID" value="NZ_NMUL01000007.1"/>
</dbReference>
<keyword evidence="2" id="KW-0012">Acyltransferase</keyword>
<accession>A0A229TEE5</accession>
<dbReference type="InterPro" id="IPR000182">
    <property type="entry name" value="GNAT_dom"/>
</dbReference>
<dbReference type="OrthoDB" id="4936934at2"/>
<dbReference type="EMBL" id="NMUL01000007">
    <property type="protein sequence ID" value="OXM69538.1"/>
    <property type="molecule type" value="Genomic_DNA"/>
</dbReference>
<protein>
    <submittedName>
        <fullName evidence="4">GNAT family N-acetyltransferase</fullName>
    </submittedName>
</protein>
<comment type="caution">
    <text evidence="4">The sequence shown here is derived from an EMBL/GenBank/DDBJ whole genome shotgun (WGS) entry which is preliminary data.</text>
</comment>
<dbReference type="Gene3D" id="3.40.630.30">
    <property type="match status" value="1"/>
</dbReference>
<dbReference type="InterPro" id="IPR016181">
    <property type="entry name" value="Acyl_CoA_acyltransferase"/>
</dbReference>
<dbReference type="InterPro" id="IPR050832">
    <property type="entry name" value="Bact_Acetyltransf"/>
</dbReference>
<dbReference type="Pfam" id="PF00583">
    <property type="entry name" value="Acetyltransf_1"/>
    <property type="match status" value="1"/>
</dbReference>
<reference evidence="5" key="1">
    <citation type="submission" date="2017-07" db="EMBL/GenBank/DDBJ databases">
        <title>Comparative genome mining reveals phylogenetic distribution patterns of secondary metabolites in Amycolatopsis.</title>
        <authorList>
            <person name="Adamek M."/>
            <person name="Alanjary M."/>
            <person name="Sales-Ortells H."/>
            <person name="Goodfellow M."/>
            <person name="Bull A.T."/>
            <person name="Kalinowski J."/>
            <person name="Ziemert N."/>
        </authorList>
    </citation>
    <scope>NUCLEOTIDE SEQUENCE [LARGE SCALE GENOMIC DNA]</scope>
    <source>
        <strain evidence="5">H5</strain>
    </source>
</reference>